<organism evidence="2 3">
    <name type="scientific">Fodinibius salicampi</name>
    <dbReference type="NCBI Taxonomy" id="1920655"/>
    <lineage>
        <taxon>Bacteria</taxon>
        <taxon>Pseudomonadati</taxon>
        <taxon>Balneolota</taxon>
        <taxon>Balneolia</taxon>
        <taxon>Balneolales</taxon>
        <taxon>Balneolaceae</taxon>
        <taxon>Fodinibius</taxon>
    </lineage>
</organism>
<comment type="caution">
    <text evidence="2">The sequence shown here is derived from an EMBL/GenBank/DDBJ whole genome shotgun (WGS) entry which is preliminary data.</text>
</comment>
<sequence>VPGDQPEFYLLQFLEPGNTKTPDLSWADAGDFTGRVSLFDEAGEKVLATIYKEGEVTDFIPEETKDEFEMWDNTRGKTDTDEMQLVCVTVTTHHCTDWYRVYSDGSREYTGRTCSGSTTSRVCSSGGGGGSGGDGGSTGGSGGDSGGGSSGDGGAPCGDPVHGCFEMEVKDKIVGFMGTIGIDTKELDKFPKLKCTVDRVLDTNSMQDLIAEFGMSYTNYDLIFSGAPILEDENGDEFLGGLDIVDDNDGRKNFVIMANNHLAQDRSSVEVAITYLHEAMHAEMRRYLLDNADTSTLQNFPGSITEDWKNYVATRNQENAEHIAMAKEYVDFIAQAASDFDNNRMSFEYYQALSWIGLSPDANNVWYTEYTPQERTQILNNLDAAKEILEDRTNKMCN</sequence>
<protein>
    <submittedName>
        <fullName evidence="2">Uncharacterized protein</fullName>
    </submittedName>
</protein>
<accession>A0ABT3PY73</accession>
<feature type="compositionally biased region" description="Gly residues" evidence="1">
    <location>
        <begin position="125"/>
        <end position="155"/>
    </location>
</feature>
<keyword evidence="3" id="KW-1185">Reference proteome</keyword>
<dbReference type="RefSeq" id="WP_265789063.1">
    <property type="nucleotide sequence ID" value="NZ_BAABRS010000002.1"/>
</dbReference>
<dbReference type="Proteomes" id="UP001207337">
    <property type="component" value="Unassembled WGS sequence"/>
</dbReference>
<feature type="non-terminal residue" evidence="2">
    <location>
        <position position="1"/>
    </location>
</feature>
<dbReference type="EMBL" id="JAJNDC010000002">
    <property type="protein sequence ID" value="MCW9712808.1"/>
    <property type="molecule type" value="Genomic_DNA"/>
</dbReference>
<evidence type="ECO:0000313" key="2">
    <source>
        <dbReference type="EMBL" id="MCW9712808.1"/>
    </source>
</evidence>
<feature type="region of interest" description="Disordered" evidence="1">
    <location>
        <begin position="112"/>
        <end position="155"/>
    </location>
</feature>
<reference evidence="2 3" key="1">
    <citation type="submission" date="2021-11" db="EMBL/GenBank/DDBJ databases">
        <title>Aliifidinibius sp. nov., a new bacterium isolated from saline soil.</title>
        <authorList>
            <person name="Galisteo C."/>
            <person name="De La Haba R."/>
            <person name="Sanchez-Porro C."/>
            <person name="Ventosa A."/>
        </authorList>
    </citation>
    <scope>NUCLEOTIDE SEQUENCE [LARGE SCALE GENOMIC DNA]</scope>
    <source>
        <strain evidence="2 3">KACC 190600</strain>
    </source>
</reference>
<gene>
    <name evidence="2" type="ORF">LQ318_07815</name>
</gene>
<feature type="compositionally biased region" description="Low complexity" evidence="1">
    <location>
        <begin position="112"/>
        <end position="124"/>
    </location>
</feature>
<name>A0ABT3PY73_9BACT</name>
<evidence type="ECO:0000256" key="1">
    <source>
        <dbReference type="SAM" id="MobiDB-lite"/>
    </source>
</evidence>
<proteinExistence type="predicted"/>
<evidence type="ECO:0000313" key="3">
    <source>
        <dbReference type="Proteomes" id="UP001207337"/>
    </source>
</evidence>